<evidence type="ECO:0000259" key="2">
    <source>
        <dbReference type="PROSITE" id="PS50800"/>
    </source>
</evidence>
<comment type="caution">
    <text evidence="3">The sequence shown here is derived from an EMBL/GenBank/DDBJ whole genome shotgun (WGS) entry which is preliminary data.</text>
</comment>
<feature type="compositionally biased region" description="Low complexity" evidence="1">
    <location>
        <begin position="579"/>
        <end position="594"/>
    </location>
</feature>
<dbReference type="Proteomes" id="UP001333110">
    <property type="component" value="Unassembled WGS sequence"/>
</dbReference>
<proteinExistence type="predicted"/>
<feature type="domain" description="SAP" evidence="2">
    <location>
        <begin position="23"/>
        <end position="57"/>
    </location>
</feature>
<feature type="compositionally biased region" description="Gly residues" evidence="1">
    <location>
        <begin position="9"/>
        <end position="18"/>
    </location>
</feature>
<evidence type="ECO:0000313" key="3">
    <source>
        <dbReference type="EMBL" id="KAK4805175.1"/>
    </source>
</evidence>
<dbReference type="Pfam" id="PF04037">
    <property type="entry name" value="DUF382"/>
    <property type="match status" value="1"/>
</dbReference>
<feature type="compositionally biased region" description="Gly residues" evidence="1">
    <location>
        <begin position="194"/>
        <end position="211"/>
    </location>
</feature>
<protein>
    <recommendedName>
        <fullName evidence="2">SAP domain-containing protein</fullName>
    </recommendedName>
</protein>
<feature type="compositionally biased region" description="Gly residues" evidence="1">
    <location>
        <begin position="378"/>
        <end position="387"/>
    </location>
</feature>
<dbReference type="GO" id="GO:0005689">
    <property type="term" value="C:U12-type spliceosomal complex"/>
    <property type="evidence" value="ECO:0007669"/>
    <property type="project" value="TreeGrafter"/>
</dbReference>
<dbReference type="SMART" id="SM00513">
    <property type="entry name" value="SAP"/>
    <property type="match status" value="1"/>
</dbReference>
<feature type="region of interest" description="Disordered" evidence="1">
    <location>
        <begin position="470"/>
        <end position="527"/>
    </location>
</feature>
<dbReference type="InterPro" id="IPR007180">
    <property type="entry name" value="DUF382"/>
</dbReference>
<feature type="compositionally biased region" description="Gly residues" evidence="1">
    <location>
        <begin position="659"/>
        <end position="671"/>
    </location>
</feature>
<name>A0AAN7RJD8_MYCAM</name>
<evidence type="ECO:0000313" key="4">
    <source>
        <dbReference type="Proteomes" id="UP001333110"/>
    </source>
</evidence>
<sequence length="671" mass="69888">MAAERAEAAGGGAGGAGGELPPYAGWAPAELQATLAGIGAPAQGTREELVERLQAYTMQGGGPLTAYPIVPPKTGIVLSRPVLRPEEGDKAAQPPLPAQLPGLPLQHPLVPPPPPGLGLSYGLGVGVPPPPPPPGLRGPGAEGLSEEERLTLAQQQAALLLQEERAQQGQHPFGDKAKEQELLEQQKRVRMGGAPVGGSAAGAGAAAGDGQAGTRRAPAPPRMWHPWVPGLLFPPEVSVTGLTATPGSGGTPPLVACPLCPALDTPFCHSTGSTPMGAPMPGVPMGAPRPRGPPPPPGEESREPDDPTVGPKIPQALEKILQLKEIRQEELITVPGLSAEDEMETEPRASASASEAEEDAGLSKKEVRVGAPFPRCHPGGGLGGSPGGIDPAGSTLGGVEGATASAATARRRSGGGEGRGKGPPPPARGDPETPGDAPAVEIEYITEEPEIYDPNFVFFKRIFEAFKLTDDVKKDKEKEPDKADRPESATVPKKKGFEDGHKGSEDDSSEDEQEKKPEVPKLSKKKLRRMNRFTVAELKQVTAPGDVSLSPPCRHPVPVEQGRAGGPPGRGGDARRDGAGPQAPGAPQGHPQLGARARHWCFKRKYLQGKRGIEKPPFELPDFIKRTGIQEMREALQEKVGQPPWCHLGGRGEGKEGEGGGLGARLGLWGH</sequence>
<dbReference type="EMBL" id="JAUNZN010000191">
    <property type="protein sequence ID" value="KAK4805175.1"/>
    <property type="molecule type" value="Genomic_DNA"/>
</dbReference>
<feature type="compositionally biased region" description="Basic and acidic residues" evidence="1">
    <location>
        <begin position="495"/>
        <end position="505"/>
    </location>
</feature>
<dbReference type="PANTHER" id="PTHR12785">
    <property type="entry name" value="SPLICING FACTOR 3B"/>
    <property type="match status" value="1"/>
</dbReference>
<feature type="non-terminal residue" evidence="3">
    <location>
        <position position="671"/>
    </location>
</feature>
<gene>
    <name evidence="3" type="ORF">QYF61_018276</name>
</gene>
<feature type="region of interest" description="Disordered" evidence="1">
    <location>
        <begin position="642"/>
        <end position="671"/>
    </location>
</feature>
<dbReference type="PANTHER" id="PTHR12785:SF6">
    <property type="entry name" value="SPLICING FACTOR 3B SUBUNIT 2"/>
    <property type="match status" value="1"/>
</dbReference>
<accession>A0AAN7RJD8</accession>
<reference evidence="3 4" key="1">
    <citation type="journal article" date="2023" name="J. Hered.">
        <title>Chromosome-level genome of the wood stork (Mycteria americana) provides insight into avian chromosome evolution.</title>
        <authorList>
            <person name="Flamio R. Jr."/>
            <person name="Ramstad K.M."/>
        </authorList>
    </citation>
    <scope>NUCLEOTIDE SEQUENCE [LARGE SCALE GENOMIC DNA]</scope>
    <source>
        <strain evidence="3">JAX WOST 10</strain>
    </source>
</reference>
<dbReference type="PROSITE" id="PS50800">
    <property type="entry name" value="SAP"/>
    <property type="match status" value="1"/>
</dbReference>
<feature type="compositionally biased region" description="Low complexity" evidence="1">
    <location>
        <begin position="275"/>
        <end position="289"/>
    </location>
</feature>
<dbReference type="InterPro" id="IPR003034">
    <property type="entry name" value="SAP_dom"/>
</dbReference>
<keyword evidence="4" id="KW-1185">Reference proteome</keyword>
<dbReference type="AlphaFoldDB" id="A0AAN7RJD8"/>
<evidence type="ECO:0000256" key="1">
    <source>
        <dbReference type="SAM" id="MobiDB-lite"/>
    </source>
</evidence>
<feature type="region of interest" description="Disordered" evidence="1">
    <location>
        <begin position="193"/>
        <end position="218"/>
    </location>
</feature>
<feature type="region of interest" description="Disordered" evidence="1">
    <location>
        <begin position="273"/>
        <end position="312"/>
    </location>
</feature>
<feature type="region of interest" description="Disordered" evidence="1">
    <location>
        <begin position="1"/>
        <end position="24"/>
    </location>
</feature>
<organism evidence="3 4">
    <name type="scientific">Mycteria americana</name>
    <name type="common">Wood stork</name>
    <dbReference type="NCBI Taxonomy" id="33587"/>
    <lineage>
        <taxon>Eukaryota</taxon>
        <taxon>Metazoa</taxon>
        <taxon>Chordata</taxon>
        <taxon>Craniata</taxon>
        <taxon>Vertebrata</taxon>
        <taxon>Euteleostomi</taxon>
        <taxon>Archelosauria</taxon>
        <taxon>Archosauria</taxon>
        <taxon>Dinosauria</taxon>
        <taxon>Saurischia</taxon>
        <taxon>Theropoda</taxon>
        <taxon>Coelurosauria</taxon>
        <taxon>Aves</taxon>
        <taxon>Neognathae</taxon>
        <taxon>Neoaves</taxon>
        <taxon>Aequornithes</taxon>
        <taxon>Ciconiiformes</taxon>
        <taxon>Ciconiidae</taxon>
        <taxon>Mycteria</taxon>
    </lineage>
</organism>
<feature type="compositionally biased region" description="Basic and acidic residues" evidence="1">
    <location>
        <begin position="470"/>
        <end position="487"/>
    </location>
</feature>
<feature type="region of interest" description="Disordered" evidence="1">
    <location>
        <begin position="544"/>
        <end position="594"/>
    </location>
</feature>
<feature type="region of interest" description="Disordered" evidence="1">
    <location>
        <begin position="334"/>
        <end position="438"/>
    </location>
</feature>
<dbReference type="InterPro" id="IPR052584">
    <property type="entry name" value="U2_snRNP_Complex_Component"/>
</dbReference>